<dbReference type="InterPro" id="IPR050706">
    <property type="entry name" value="Cyclic-di-GMP_PDE-like"/>
</dbReference>
<dbReference type="EC" id="2.7.7.65" evidence="3"/>
<comment type="caution">
    <text evidence="3">The sequence shown here is derived from an EMBL/GenBank/DDBJ whole genome shotgun (WGS) entry which is preliminary data.</text>
</comment>
<protein>
    <submittedName>
        <fullName evidence="3">Diguanylate cyclase</fullName>
        <ecNumber evidence="3">2.7.7.65</ecNumber>
    </submittedName>
</protein>
<dbReference type="InterPro" id="IPR000160">
    <property type="entry name" value="GGDEF_dom"/>
</dbReference>
<dbReference type="AlphaFoldDB" id="A0A9X3CPZ9"/>
<dbReference type="CDD" id="cd01949">
    <property type="entry name" value="GGDEF"/>
    <property type="match status" value="1"/>
</dbReference>
<dbReference type="PANTHER" id="PTHR33121">
    <property type="entry name" value="CYCLIC DI-GMP PHOSPHODIESTERASE PDEF"/>
    <property type="match status" value="1"/>
</dbReference>
<dbReference type="InterPro" id="IPR043128">
    <property type="entry name" value="Rev_trsase/Diguanyl_cyclase"/>
</dbReference>
<evidence type="ECO:0000313" key="4">
    <source>
        <dbReference type="Proteomes" id="UP001155587"/>
    </source>
</evidence>
<dbReference type="Proteomes" id="UP001155587">
    <property type="component" value="Unassembled WGS sequence"/>
</dbReference>
<feature type="transmembrane region" description="Helical" evidence="1">
    <location>
        <begin position="264"/>
        <end position="286"/>
    </location>
</feature>
<evidence type="ECO:0000256" key="1">
    <source>
        <dbReference type="SAM" id="Phobius"/>
    </source>
</evidence>
<keyword evidence="3" id="KW-0548">Nucleotidyltransferase</keyword>
<dbReference type="GO" id="GO:0052621">
    <property type="term" value="F:diguanylate cyclase activity"/>
    <property type="evidence" value="ECO:0007669"/>
    <property type="project" value="UniProtKB-EC"/>
</dbReference>
<dbReference type="InterPro" id="IPR029787">
    <property type="entry name" value="Nucleotide_cyclase"/>
</dbReference>
<dbReference type="SMART" id="SM00267">
    <property type="entry name" value="GGDEF"/>
    <property type="match status" value="1"/>
</dbReference>
<keyword evidence="4" id="KW-1185">Reference proteome</keyword>
<feature type="transmembrane region" description="Helical" evidence="1">
    <location>
        <begin position="6"/>
        <end position="27"/>
    </location>
</feature>
<keyword evidence="1" id="KW-1133">Transmembrane helix</keyword>
<dbReference type="EMBL" id="JAKRRY010000022">
    <property type="protein sequence ID" value="MCW8347463.1"/>
    <property type="molecule type" value="Genomic_DNA"/>
</dbReference>
<name>A0A9X3CPZ9_9VIBR</name>
<dbReference type="PANTHER" id="PTHR33121:SF79">
    <property type="entry name" value="CYCLIC DI-GMP PHOSPHODIESTERASE PDED-RELATED"/>
    <property type="match status" value="1"/>
</dbReference>
<accession>A0A9X3CPZ9</accession>
<dbReference type="Gene3D" id="3.30.450.20">
    <property type="entry name" value="PAS domain"/>
    <property type="match status" value="1"/>
</dbReference>
<dbReference type="RefSeq" id="WP_265675992.1">
    <property type="nucleotide sequence ID" value="NZ_JAKRRY010000022.1"/>
</dbReference>
<reference evidence="3" key="1">
    <citation type="submission" date="2022-02" db="EMBL/GenBank/DDBJ databases">
        <title>Vibrio sp. nov, a new bacterium isolated from seawater.</title>
        <authorList>
            <person name="Yuan Y."/>
        </authorList>
    </citation>
    <scope>NUCLEOTIDE SEQUENCE</scope>
    <source>
        <strain evidence="3">ZSDZ65</strain>
    </source>
</reference>
<dbReference type="SUPFAM" id="SSF55073">
    <property type="entry name" value="Nucleotide cyclase"/>
    <property type="match status" value="1"/>
</dbReference>
<dbReference type="CDD" id="cd12912">
    <property type="entry name" value="PDC2_MCP_like"/>
    <property type="match status" value="1"/>
</dbReference>
<dbReference type="NCBIfam" id="TIGR00254">
    <property type="entry name" value="GGDEF"/>
    <property type="match status" value="1"/>
</dbReference>
<evidence type="ECO:0000313" key="3">
    <source>
        <dbReference type="EMBL" id="MCW8347463.1"/>
    </source>
</evidence>
<keyword evidence="3" id="KW-0808">Transferase</keyword>
<gene>
    <name evidence="3" type="ORF">MD535_15795</name>
</gene>
<dbReference type="Pfam" id="PF17201">
    <property type="entry name" value="Cache_3-Cache_2"/>
    <property type="match status" value="1"/>
</dbReference>
<dbReference type="PROSITE" id="PS50887">
    <property type="entry name" value="GGDEF"/>
    <property type="match status" value="1"/>
</dbReference>
<dbReference type="Pfam" id="PF00990">
    <property type="entry name" value="GGDEF"/>
    <property type="match status" value="1"/>
</dbReference>
<dbReference type="Gene3D" id="3.30.70.270">
    <property type="match status" value="1"/>
</dbReference>
<keyword evidence="1" id="KW-0812">Transmembrane</keyword>
<feature type="domain" description="GGDEF" evidence="2">
    <location>
        <begin position="455"/>
        <end position="586"/>
    </location>
</feature>
<dbReference type="InterPro" id="IPR033462">
    <property type="entry name" value="Cache_3-Cache_2"/>
</dbReference>
<organism evidence="3 4">
    <name type="scientific">Vibrio qingdaonensis</name>
    <dbReference type="NCBI Taxonomy" id="2829491"/>
    <lineage>
        <taxon>Bacteria</taxon>
        <taxon>Pseudomonadati</taxon>
        <taxon>Pseudomonadota</taxon>
        <taxon>Gammaproteobacteria</taxon>
        <taxon>Vibrionales</taxon>
        <taxon>Vibrionaceae</taxon>
        <taxon>Vibrio</taxon>
    </lineage>
</organism>
<evidence type="ECO:0000259" key="2">
    <source>
        <dbReference type="PROSITE" id="PS50887"/>
    </source>
</evidence>
<sequence length="586" mass="66836">MSLPKFLLRIFRPFTFGLIATLIFISYQQYQRSQELAMEQSQSNVKMASALVWAQIEATFGKVDLLQNHSNSTHFDTLSKDVLSNTYLYKNVARFNPTTHEYQPVNGAPISKQVIDAIQWHQYQATSKTYAVSSIYQKANGFWVFAIKQVNQANEKEVWIEFDVQHTTQYLANLKTLKAGYVFVIDAETGRLVFHPNPLRIGTPSISFAGGLKERINQEEKRGTYEYYYNGQYKVSVFDSHNPMNWVFVSGTNRSDILFASYQISLTAVIILSLVVLLLSINYITFQLNKSLAKLNVSPDISHFKHELKSIFNQFTFHKGMQLCLYDNDSGHFRTIDFHGNTQVIHHADTLPSVLTRRELNYSYNTQSDALARKLQMKGRHYTMPLYQRDTLIGVIYLKSSFFAFEGVMRAIRDFSEVALSNLLLIQALHSKDPLTGLDNKQTMRESLCQQLRNRHAVFALIDINGLGNINTQHGDMLGDTIILYVADTIKRNFKKPNAMCISRDESGGFAVLFEAASSDEAEKQLDWLRQLIQKQPLNMHDKWISTSVTIGATSIGDTPDAVISRAKQSLQQAKLKGRNTVCFYR</sequence>
<keyword evidence="1" id="KW-0472">Membrane</keyword>
<dbReference type="GO" id="GO:0071111">
    <property type="term" value="F:cyclic-guanylate-specific phosphodiesterase activity"/>
    <property type="evidence" value="ECO:0007669"/>
    <property type="project" value="InterPro"/>
</dbReference>
<proteinExistence type="predicted"/>